<gene>
    <name evidence="2" type="ORF">AAHA92_25361</name>
</gene>
<sequence>MKLSKTTSNQRFDRNRPIDRLSFIIDDCAKLAIPIGPRFQVDIPSWNPPSSKSRINIGDTESDDENKWLDTIIWPPKGRSQNAYYDRVGRGRPLDCLCAFPGSIECVRQHVSAKRFQLKVELGPVFWKWRFDVMGEDVSKVWNQEEQRKFDDILKKNPTSHDTSFVKAASQCLPCHSKESIISYYLNVYIPRRISVQTRSSCNIVDTDDDNDNDDEEDNNSNDHDGGDDDDGGGGEDILHPKGSLKRLHVDFTSTTRKCMKIAFDIMPVSSFAS</sequence>
<dbReference type="PANTHER" id="PTHR46872:SF10">
    <property type="entry name" value="MYB-LIKE DOMAIN-CONTAINING PROTEIN"/>
    <property type="match status" value="1"/>
</dbReference>
<dbReference type="EMBL" id="JBEAFC010000009">
    <property type="protein sequence ID" value="KAL1541101.1"/>
    <property type="molecule type" value="Genomic_DNA"/>
</dbReference>
<evidence type="ECO:0000256" key="1">
    <source>
        <dbReference type="SAM" id="MobiDB-lite"/>
    </source>
</evidence>
<feature type="compositionally biased region" description="Acidic residues" evidence="1">
    <location>
        <begin position="206"/>
        <end position="234"/>
    </location>
</feature>
<reference evidence="2 3" key="1">
    <citation type="submission" date="2024-06" db="EMBL/GenBank/DDBJ databases">
        <title>A chromosome level genome sequence of Diviner's sage (Salvia divinorum).</title>
        <authorList>
            <person name="Ford S.A."/>
            <person name="Ro D.-K."/>
            <person name="Ness R.W."/>
            <person name="Phillips M.A."/>
        </authorList>
    </citation>
    <scope>NUCLEOTIDE SEQUENCE [LARGE SCALE GENOMIC DNA]</scope>
    <source>
        <strain evidence="2">SAF-2024a</strain>
        <tissue evidence="2">Leaf</tissue>
    </source>
</reference>
<comment type="caution">
    <text evidence="2">The sequence shown here is derived from an EMBL/GenBank/DDBJ whole genome shotgun (WGS) entry which is preliminary data.</text>
</comment>
<name>A0ABD1GAH6_SALDI</name>
<dbReference type="Proteomes" id="UP001567538">
    <property type="component" value="Unassembled WGS sequence"/>
</dbReference>
<dbReference type="AlphaFoldDB" id="A0ABD1GAH6"/>
<keyword evidence="3" id="KW-1185">Reference proteome</keyword>
<dbReference type="PANTHER" id="PTHR46872">
    <property type="entry name" value="DNA BINDING PROTEIN"/>
    <property type="match status" value="1"/>
</dbReference>
<feature type="region of interest" description="Disordered" evidence="1">
    <location>
        <begin position="201"/>
        <end position="241"/>
    </location>
</feature>
<evidence type="ECO:0000313" key="3">
    <source>
        <dbReference type="Proteomes" id="UP001567538"/>
    </source>
</evidence>
<proteinExistence type="predicted"/>
<organism evidence="2 3">
    <name type="scientific">Salvia divinorum</name>
    <name type="common">Maria pastora</name>
    <name type="synonym">Diviner's sage</name>
    <dbReference type="NCBI Taxonomy" id="28513"/>
    <lineage>
        <taxon>Eukaryota</taxon>
        <taxon>Viridiplantae</taxon>
        <taxon>Streptophyta</taxon>
        <taxon>Embryophyta</taxon>
        <taxon>Tracheophyta</taxon>
        <taxon>Spermatophyta</taxon>
        <taxon>Magnoliopsida</taxon>
        <taxon>eudicotyledons</taxon>
        <taxon>Gunneridae</taxon>
        <taxon>Pentapetalae</taxon>
        <taxon>asterids</taxon>
        <taxon>lamiids</taxon>
        <taxon>Lamiales</taxon>
        <taxon>Lamiaceae</taxon>
        <taxon>Nepetoideae</taxon>
        <taxon>Mentheae</taxon>
        <taxon>Salviinae</taxon>
        <taxon>Salvia</taxon>
        <taxon>Salvia subgen. Calosphace</taxon>
    </lineage>
</organism>
<protein>
    <submittedName>
        <fullName evidence="2">AT-rich interactive domain-containing protein 1-like</fullName>
    </submittedName>
</protein>
<accession>A0ABD1GAH6</accession>
<evidence type="ECO:0000313" key="2">
    <source>
        <dbReference type="EMBL" id="KAL1541101.1"/>
    </source>
</evidence>